<evidence type="ECO:0000256" key="1">
    <source>
        <dbReference type="SAM" id="Phobius"/>
    </source>
</evidence>
<sequence length="85" mass="10057">MDECRVQRGFRCGTHNRKQQRSRCHPHRTLPKDIDMLILLLALAVVLSLLAELAYGYLQDRYTMRWVRAEVSEHHAIMRQLGRAR</sequence>
<name>A0A1L5NIA8_9HYPH</name>
<evidence type="ECO:0000313" key="3">
    <source>
        <dbReference type="Proteomes" id="UP000184749"/>
    </source>
</evidence>
<protein>
    <submittedName>
        <fullName evidence="2">Uncharacterized protein</fullName>
    </submittedName>
</protein>
<evidence type="ECO:0000313" key="2">
    <source>
        <dbReference type="EMBL" id="APO67656.1"/>
    </source>
</evidence>
<dbReference type="STRING" id="56730.IE4872_CH02039"/>
<feature type="transmembrane region" description="Helical" evidence="1">
    <location>
        <begin position="36"/>
        <end position="58"/>
    </location>
</feature>
<keyword evidence="1" id="KW-0812">Transmembrane</keyword>
<organism evidence="2 3">
    <name type="scientific">Rhizobium gallicum</name>
    <dbReference type="NCBI Taxonomy" id="56730"/>
    <lineage>
        <taxon>Bacteria</taxon>
        <taxon>Pseudomonadati</taxon>
        <taxon>Pseudomonadota</taxon>
        <taxon>Alphaproteobacteria</taxon>
        <taxon>Hyphomicrobiales</taxon>
        <taxon>Rhizobiaceae</taxon>
        <taxon>Rhizobium/Agrobacterium group</taxon>
        <taxon>Rhizobium</taxon>
    </lineage>
</organism>
<dbReference type="AlphaFoldDB" id="A0A1L5NIA8"/>
<dbReference type="EMBL" id="CP017101">
    <property type="protein sequence ID" value="APO67656.1"/>
    <property type="molecule type" value="Genomic_DNA"/>
</dbReference>
<reference evidence="2 3" key="1">
    <citation type="submission" date="2016-09" db="EMBL/GenBank/DDBJ databases">
        <title>The complete genome sequences of Rhizobium gallicum, symbiovars gallicum and phaseoli, symbionts associated to common bean (Phaseolus vulgaris).</title>
        <authorList>
            <person name="Bustos P."/>
            <person name="Santamaria R.I."/>
            <person name="Perez-Carrascal O.M."/>
            <person name="Juarez S."/>
            <person name="Lozano L."/>
            <person name="Martinez-Flores I."/>
            <person name="Martinez-Romero E."/>
            <person name="Cevallos M."/>
            <person name="Romero D."/>
            <person name="Davila G."/>
            <person name="Gonzalez V."/>
        </authorList>
    </citation>
    <scope>NUCLEOTIDE SEQUENCE [LARGE SCALE GENOMIC DNA]</scope>
    <source>
        <strain evidence="2 3">IE4872</strain>
    </source>
</reference>
<dbReference type="Proteomes" id="UP000184749">
    <property type="component" value="Chromosome"/>
</dbReference>
<proteinExistence type="predicted"/>
<keyword evidence="1" id="KW-0472">Membrane</keyword>
<accession>A0A1L5NIA8</accession>
<gene>
    <name evidence="2" type="ORF">IE4872_CH02039</name>
</gene>
<keyword evidence="1" id="KW-1133">Transmembrane helix</keyword>